<evidence type="ECO:0000256" key="1">
    <source>
        <dbReference type="SAM" id="MobiDB-lite"/>
    </source>
</evidence>
<comment type="caution">
    <text evidence="4">The sequence shown here is derived from an EMBL/GenBank/DDBJ whole genome shotgun (WGS) entry which is preliminary data.</text>
</comment>
<evidence type="ECO:0000259" key="3">
    <source>
        <dbReference type="Pfam" id="PF20766"/>
    </source>
</evidence>
<feature type="domain" description="DUF447" evidence="3">
    <location>
        <begin position="153"/>
        <end position="206"/>
    </location>
</feature>
<protein>
    <submittedName>
        <fullName evidence="4">DUF447 domain-containing protein</fullName>
    </submittedName>
</protein>
<dbReference type="EMBL" id="PHNJ01000004">
    <property type="protein sequence ID" value="TYL38656.1"/>
    <property type="molecule type" value="Genomic_DNA"/>
</dbReference>
<dbReference type="SUPFAM" id="SSF50475">
    <property type="entry name" value="FMN-binding split barrel"/>
    <property type="match status" value="1"/>
</dbReference>
<keyword evidence="5" id="KW-1185">Reference proteome</keyword>
<feature type="region of interest" description="Disordered" evidence="1">
    <location>
        <begin position="1"/>
        <end position="21"/>
    </location>
</feature>
<dbReference type="RefSeq" id="WP_148857592.1">
    <property type="nucleotide sequence ID" value="NZ_PHNJ01000004.1"/>
</dbReference>
<dbReference type="InterPro" id="IPR049288">
    <property type="entry name" value="DUF447_C"/>
</dbReference>
<organism evidence="4 5">
    <name type="scientific">Natronococcus pandeyae</name>
    <dbReference type="NCBI Taxonomy" id="2055836"/>
    <lineage>
        <taxon>Archaea</taxon>
        <taxon>Methanobacteriati</taxon>
        <taxon>Methanobacteriota</taxon>
        <taxon>Stenosarchaea group</taxon>
        <taxon>Halobacteria</taxon>
        <taxon>Halobacteriales</taxon>
        <taxon>Natrialbaceae</taxon>
        <taxon>Natronococcus</taxon>
    </lineage>
</organism>
<accession>A0A8J8Q3D8</accession>
<dbReference type="OrthoDB" id="146030at2157"/>
<dbReference type="Gene3D" id="2.30.110.10">
    <property type="entry name" value="Electron Transport, Fmn-binding Protein, Chain A"/>
    <property type="match status" value="1"/>
</dbReference>
<sequence length="210" mass="23154">MSDDPGSEGANASAETVEWPVPLEGVTESVVTTLGPNGRWNAAALGLFGDDDDDDDDRGPVTATTWGNTRTRRNFHRQGEGYVQFTVDPIAFVDAALSIHELEEPVLDSANAWVRVRVEQVDSGTEEETGWEKWELHPLESEIVSETVPTIDRGFGAVIEATVAVSRLGVEGYDEGELRERLGYCASVVDRAGSKRERDALERVREYSEW</sequence>
<reference evidence="4" key="1">
    <citation type="submission" date="2017-11" db="EMBL/GenBank/DDBJ databases">
        <authorList>
            <person name="Kajale S.C."/>
            <person name="Sharma A."/>
        </authorList>
    </citation>
    <scope>NUCLEOTIDE SEQUENCE</scope>
    <source>
        <strain evidence="4">LS1_42</strain>
    </source>
</reference>
<name>A0A8J8Q3D8_9EURY</name>
<evidence type="ECO:0000313" key="4">
    <source>
        <dbReference type="EMBL" id="TYL38656.1"/>
    </source>
</evidence>
<dbReference type="InterPro" id="IPR007386">
    <property type="entry name" value="DUF447_N"/>
</dbReference>
<feature type="domain" description="DUF447" evidence="2">
    <location>
        <begin position="27"/>
        <end position="144"/>
    </location>
</feature>
<evidence type="ECO:0000259" key="2">
    <source>
        <dbReference type="Pfam" id="PF04289"/>
    </source>
</evidence>
<dbReference type="Proteomes" id="UP000766904">
    <property type="component" value="Unassembled WGS sequence"/>
</dbReference>
<evidence type="ECO:0000313" key="5">
    <source>
        <dbReference type="Proteomes" id="UP000766904"/>
    </source>
</evidence>
<gene>
    <name evidence="4" type="ORF">CV102_09050</name>
</gene>
<dbReference type="Pfam" id="PF20766">
    <property type="entry name" value="DUF447_C"/>
    <property type="match status" value="1"/>
</dbReference>
<proteinExistence type="predicted"/>
<dbReference type="AlphaFoldDB" id="A0A8J8Q3D8"/>
<dbReference type="Pfam" id="PF04289">
    <property type="entry name" value="DUF447_N"/>
    <property type="match status" value="1"/>
</dbReference>
<dbReference type="Gene3D" id="1.20.58.290">
    <property type="entry name" value="Hypothetical membrane protein ta0354_69_121"/>
    <property type="match status" value="1"/>
</dbReference>
<dbReference type="InterPro" id="IPR012349">
    <property type="entry name" value="Split_barrel_FMN-bd"/>
</dbReference>